<accession>A0A1B6G3U0</accession>
<reference evidence="1" key="1">
    <citation type="submission" date="2015-11" db="EMBL/GenBank/DDBJ databases">
        <title>De novo transcriptome assembly of four potential Pierce s Disease insect vectors from Arizona vineyards.</title>
        <authorList>
            <person name="Tassone E.E."/>
        </authorList>
    </citation>
    <scope>NUCLEOTIDE SEQUENCE</scope>
</reference>
<organism evidence="1">
    <name type="scientific">Cuerna arida</name>
    <dbReference type="NCBI Taxonomy" id="1464854"/>
    <lineage>
        <taxon>Eukaryota</taxon>
        <taxon>Metazoa</taxon>
        <taxon>Ecdysozoa</taxon>
        <taxon>Arthropoda</taxon>
        <taxon>Hexapoda</taxon>
        <taxon>Insecta</taxon>
        <taxon>Pterygota</taxon>
        <taxon>Neoptera</taxon>
        <taxon>Paraneoptera</taxon>
        <taxon>Hemiptera</taxon>
        <taxon>Auchenorrhyncha</taxon>
        <taxon>Membracoidea</taxon>
        <taxon>Cicadellidae</taxon>
        <taxon>Cicadellinae</taxon>
        <taxon>Proconiini</taxon>
        <taxon>Cuerna</taxon>
    </lineage>
</organism>
<dbReference type="AlphaFoldDB" id="A0A1B6G3U0"/>
<name>A0A1B6G3U0_9HEMI</name>
<proteinExistence type="predicted"/>
<dbReference type="EMBL" id="GECZ01012687">
    <property type="protein sequence ID" value="JAS57082.1"/>
    <property type="molecule type" value="Transcribed_RNA"/>
</dbReference>
<feature type="non-terminal residue" evidence="1">
    <location>
        <position position="1"/>
    </location>
</feature>
<sequence>EIPITTFVKSWQKARPDIEKLVNGTVNEDLTQVADEQQENCNAQLINDLTKLALTGGEEILDQDVQEWVTGDDDLENKDLSDEQIVQSVVEEYENEEAGKS</sequence>
<gene>
    <name evidence="1" type="ORF">g.48209</name>
</gene>
<evidence type="ECO:0000313" key="1">
    <source>
        <dbReference type="EMBL" id="JAS57082.1"/>
    </source>
</evidence>
<protein>
    <submittedName>
        <fullName evidence="1">Uncharacterized protein</fullName>
    </submittedName>
</protein>